<gene>
    <name evidence="1" type="ORF">GOSPT_109_00310</name>
</gene>
<keyword evidence="2" id="KW-1185">Reference proteome</keyword>
<dbReference type="Proteomes" id="UP000005845">
    <property type="component" value="Unassembled WGS sequence"/>
</dbReference>
<comment type="caution">
    <text evidence="1">The sequence shown here is derived from an EMBL/GenBank/DDBJ whole genome shotgun (WGS) entry which is preliminary data.</text>
</comment>
<dbReference type="AlphaFoldDB" id="H5U4C0"/>
<dbReference type="RefSeq" id="WP_005207650.1">
    <property type="nucleotide sequence ID" value="NZ_BAFC01000107.1"/>
</dbReference>
<dbReference type="eggNOG" id="COG1503">
    <property type="taxonomic scope" value="Bacteria"/>
</dbReference>
<accession>H5U4C0</accession>
<name>H5U4C0_9ACTN</name>
<evidence type="ECO:0000313" key="1">
    <source>
        <dbReference type="EMBL" id="GAB40578.1"/>
    </source>
</evidence>
<proteinExistence type="predicted"/>
<organism evidence="1 2">
    <name type="scientific">Gordonia sputi NBRC 100414</name>
    <dbReference type="NCBI Taxonomy" id="1089453"/>
    <lineage>
        <taxon>Bacteria</taxon>
        <taxon>Bacillati</taxon>
        <taxon>Actinomycetota</taxon>
        <taxon>Actinomycetes</taxon>
        <taxon>Mycobacteriales</taxon>
        <taxon>Gordoniaceae</taxon>
        <taxon>Gordonia</taxon>
    </lineage>
</organism>
<evidence type="ECO:0000313" key="2">
    <source>
        <dbReference type="Proteomes" id="UP000005845"/>
    </source>
</evidence>
<dbReference type="EMBL" id="BAFC01000107">
    <property type="protein sequence ID" value="GAB40578.1"/>
    <property type="molecule type" value="Genomic_DNA"/>
</dbReference>
<reference evidence="1 2" key="1">
    <citation type="submission" date="2012-02" db="EMBL/GenBank/DDBJ databases">
        <title>Whole genome shotgun sequence of Gordonia sputi NBRC 100414.</title>
        <authorList>
            <person name="Yoshida I."/>
            <person name="Hosoyama A."/>
            <person name="Tsuchikane K."/>
            <person name="Katsumata H."/>
            <person name="Yamazaki S."/>
            <person name="Fujita N."/>
        </authorList>
    </citation>
    <scope>NUCLEOTIDE SEQUENCE [LARGE SCALE GENOMIC DNA]</scope>
    <source>
        <strain evidence="1 2">NBRC 100414</strain>
    </source>
</reference>
<sequence>MSLPLAAIFTNLSGYRHVVATPLLAELARAATFGQVDTVIIDMSAHVAGHIDIAGALVLDPADDLDALEEIARAALGPGARVMSVRSDDLPDGVSAAGLLRFATEG</sequence>
<protein>
    <submittedName>
        <fullName evidence="1">Uncharacterized protein</fullName>
    </submittedName>
</protein>